<evidence type="ECO:0000256" key="8">
    <source>
        <dbReference type="SAM" id="Phobius"/>
    </source>
</evidence>
<evidence type="ECO:0000256" key="1">
    <source>
        <dbReference type="ARBA" id="ARBA00004651"/>
    </source>
</evidence>
<dbReference type="EMBL" id="CAFBMO010000043">
    <property type="protein sequence ID" value="CAB4910404.1"/>
    <property type="molecule type" value="Genomic_DNA"/>
</dbReference>
<dbReference type="AlphaFoldDB" id="A0A6J6I3A1"/>
<dbReference type="InterPro" id="IPR051629">
    <property type="entry name" value="Sulfite_efflux_TDT"/>
</dbReference>
<evidence type="ECO:0000313" key="10">
    <source>
        <dbReference type="EMBL" id="CAB4910404.1"/>
    </source>
</evidence>
<feature type="transmembrane region" description="Helical" evidence="8">
    <location>
        <begin position="148"/>
        <end position="170"/>
    </location>
</feature>
<keyword evidence="5 8" id="KW-0812">Transmembrane</keyword>
<feature type="transmembrane region" description="Helical" evidence="8">
    <location>
        <begin position="36"/>
        <end position="56"/>
    </location>
</feature>
<dbReference type="GO" id="GO:0000319">
    <property type="term" value="F:sulfite transmembrane transporter activity"/>
    <property type="evidence" value="ECO:0007669"/>
    <property type="project" value="TreeGrafter"/>
</dbReference>
<evidence type="ECO:0000256" key="2">
    <source>
        <dbReference type="ARBA" id="ARBA00008566"/>
    </source>
</evidence>
<protein>
    <submittedName>
        <fullName evidence="9">Unannotated protein</fullName>
    </submittedName>
</protein>
<dbReference type="Gene3D" id="1.50.10.150">
    <property type="entry name" value="Voltage-dependent anion channel"/>
    <property type="match status" value="1"/>
</dbReference>
<dbReference type="InterPro" id="IPR004695">
    <property type="entry name" value="SLAC1/Mae1/Ssu1/TehA"/>
</dbReference>
<evidence type="ECO:0000256" key="4">
    <source>
        <dbReference type="ARBA" id="ARBA00022475"/>
    </source>
</evidence>
<dbReference type="PANTHER" id="PTHR31686:SF1">
    <property type="entry name" value="SULFITE EFFLUX PUMP SSU1"/>
    <property type="match status" value="1"/>
</dbReference>
<gene>
    <name evidence="9" type="ORF">UFOPK1908_00701</name>
    <name evidence="10" type="ORF">UFOPK3576_01071</name>
</gene>
<feature type="transmembrane region" description="Helical" evidence="8">
    <location>
        <begin position="108"/>
        <end position="136"/>
    </location>
</feature>
<comment type="subcellular location">
    <subcellularLocation>
        <location evidence="1">Cell membrane</location>
        <topology evidence="1">Multi-pass membrane protein</topology>
    </subcellularLocation>
</comment>
<accession>A0A6J6I3A1</accession>
<evidence type="ECO:0000256" key="7">
    <source>
        <dbReference type="ARBA" id="ARBA00023136"/>
    </source>
</evidence>
<dbReference type="Pfam" id="PF03595">
    <property type="entry name" value="SLAC1"/>
    <property type="match status" value="1"/>
</dbReference>
<dbReference type="EMBL" id="CAEZVB010000024">
    <property type="protein sequence ID" value="CAB4620060.1"/>
    <property type="molecule type" value="Genomic_DNA"/>
</dbReference>
<feature type="transmembrane region" description="Helical" evidence="8">
    <location>
        <begin position="290"/>
        <end position="310"/>
    </location>
</feature>
<evidence type="ECO:0000256" key="3">
    <source>
        <dbReference type="ARBA" id="ARBA00022448"/>
    </source>
</evidence>
<keyword evidence="7 8" id="KW-0472">Membrane</keyword>
<proteinExistence type="inferred from homology"/>
<sequence length="349" mass="36721">MPFQQPQHPAWYGSVMGTGSLSLVLSTEAQTWSQQWLTIAAVIALLLASALGIFLLPRYVRRARNMSELMTEIANPGGGPMLATLPAGLLVLAIAWGRVGPDLVSTGISLWVSAILLVLGAILATAFSLTWALAILHTERHLADIHGGWLIPPVMNLLVPVALAPIIVANPAMADGLLFLGFAFYGIGLLLFLGMFTLLIARMVVGPAFAGPLAPSVWIPLAPAGLLGLAVLRLQQSIPVSDDSWFGDSLAAGIVASAIGIGFGLWWALFSFIEFTRIHKTGSTPVQPGWWGMVFPIGTLTLAISVLGLATDITAVEVLGALGAAVLTLCWIYVAKVTFTPSKGSVTVN</sequence>
<organism evidence="9">
    <name type="scientific">freshwater metagenome</name>
    <dbReference type="NCBI Taxonomy" id="449393"/>
    <lineage>
        <taxon>unclassified sequences</taxon>
        <taxon>metagenomes</taxon>
        <taxon>ecological metagenomes</taxon>
    </lineage>
</organism>
<keyword evidence="4" id="KW-1003">Cell membrane</keyword>
<feature type="transmembrane region" description="Helical" evidence="8">
    <location>
        <begin position="316"/>
        <end position="335"/>
    </location>
</feature>
<dbReference type="PANTHER" id="PTHR31686">
    <property type="match status" value="1"/>
</dbReference>
<keyword evidence="3" id="KW-0813">Transport</keyword>
<dbReference type="GO" id="GO:0005886">
    <property type="term" value="C:plasma membrane"/>
    <property type="evidence" value="ECO:0007669"/>
    <property type="project" value="UniProtKB-SubCell"/>
</dbReference>
<comment type="similarity">
    <text evidence="2">Belongs to the tellurite-resistance/dicarboxylate transporter (TDT) family.</text>
</comment>
<dbReference type="InterPro" id="IPR038665">
    <property type="entry name" value="Voltage-dep_anion_channel_sf"/>
</dbReference>
<evidence type="ECO:0000313" key="9">
    <source>
        <dbReference type="EMBL" id="CAB4620060.1"/>
    </source>
</evidence>
<evidence type="ECO:0000256" key="5">
    <source>
        <dbReference type="ARBA" id="ARBA00022692"/>
    </source>
</evidence>
<feature type="transmembrane region" description="Helical" evidence="8">
    <location>
        <begin position="77"/>
        <end position="96"/>
    </location>
</feature>
<keyword evidence="6 8" id="KW-1133">Transmembrane helix</keyword>
<feature type="transmembrane region" description="Helical" evidence="8">
    <location>
        <begin position="250"/>
        <end position="269"/>
    </location>
</feature>
<reference evidence="9" key="1">
    <citation type="submission" date="2020-05" db="EMBL/GenBank/DDBJ databases">
        <authorList>
            <person name="Chiriac C."/>
            <person name="Salcher M."/>
            <person name="Ghai R."/>
            <person name="Kavagutti S V."/>
        </authorList>
    </citation>
    <scope>NUCLEOTIDE SEQUENCE</scope>
</reference>
<feature type="transmembrane region" description="Helical" evidence="8">
    <location>
        <begin position="182"/>
        <end position="205"/>
    </location>
</feature>
<feature type="transmembrane region" description="Helical" evidence="8">
    <location>
        <begin position="217"/>
        <end position="238"/>
    </location>
</feature>
<name>A0A6J6I3A1_9ZZZZ</name>
<evidence type="ECO:0000256" key="6">
    <source>
        <dbReference type="ARBA" id="ARBA00022989"/>
    </source>
</evidence>